<protein>
    <submittedName>
        <fullName evidence="1">Uncharacterized protein</fullName>
    </submittedName>
</protein>
<dbReference type="EMBL" id="MFTJ01000015">
    <property type="protein sequence ID" value="OGI66205.1"/>
    <property type="molecule type" value="Genomic_DNA"/>
</dbReference>
<sequence length="130" mass="15093">MVFESFSFIEQICRYVRPPERLSVSSARDLLHSSYIGLEDLRIPGINDKGIRTWFEDLSINSVDEGHRVIGCYVQQFKCGVKDKITDVWQPTEPIYMSIDVFVRSKRGLNNSKILGAYLHKIYTEEETEE</sequence>
<dbReference type="Proteomes" id="UP000178700">
    <property type="component" value="Unassembled WGS sequence"/>
</dbReference>
<name>A0A1F6V9C0_9BACT</name>
<organism evidence="1 2">
    <name type="scientific">Candidatus Nomurabacteria bacterium RIFCSPHIGHO2_01_FULL_39_10</name>
    <dbReference type="NCBI Taxonomy" id="1801733"/>
    <lineage>
        <taxon>Bacteria</taxon>
        <taxon>Candidatus Nomuraibacteriota</taxon>
    </lineage>
</organism>
<evidence type="ECO:0000313" key="1">
    <source>
        <dbReference type="EMBL" id="OGI66205.1"/>
    </source>
</evidence>
<evidence type="ECO:0000313" key="2">
    <source>
        <dbReference type="Proteomes" id="UP000178700"/>
    </source>
</evidence>
<comment type="caution">
    <text evidence="1">The sequence shown here is derived from an EMBL/GenBank/DDBJ whole genome shotgun (WGS) entry which is preliminary data.</text>
</comment>
<gene>
    <name evidence="1" type="ORF">A2642_03455</name>
</gene>
<reference evidence="1 2" key="1">
    <citation type="journal article" date="2016" name="Nat. Commun.">
        <title>Thousands of microbial genomes shed light on interconnected biogeochemical processes in an aquifer system.</title>
        <authorList>
            <person name="Anantharaman K."/>
            <person name="Brown C.T."/>
            <person name="Hug L.A."/>
            <person name="Sharon I."/>
            <person name="Castelle C.J."/>
            <person name="Probst A.J."/>
            <person name="Thomas B.C."/>
            <person name="Singh A."/>
            <person name="Wilkins M.J."/>
            <person name="Karaoz U."/>
            <person name="Brodie E.L."/>
            <person name="Williams K.H."/>
            <person name="Hubbard S.S."/>
            <person name="Banfield J.F."/>
        </authorList>
    </citation>
    <scope>NUCLEOTIDE SEQUENCE [LARGE SCALE GENOMIC DNA]</scope>
</reference>
<proteinExistence type="predicted"/>
<dbReference type="AlphaFoldDB" id="A0A1F6V9C0"/>
<accession>A0A1F6V9C0</accession>